<reference evidence="2 3" key="1">
    <citation type="submission" date="2020-04" db="EMBL/GenBank/DDBJ databases">
        <authorList>
            <person name="De Canck E."/>
        </authorList>
    </citation>
    <scope>NUCLEOTIDE SEQUENCE [LARGE SCALE GENOMIC DNA]</scope>
    <source>
        <strain evidence="2 3">LMG 26858</strain>
    </source>
</reference>
<dbReference type="EMBL" id="CADILG010000032">
    <property type="protein sequence ID" value="CAB3895369.1"/>
    <property type="molecule type" value="Genomic_DNA"/>
</dbReference>
<protein>
    <submittedName>
        <fullName evidence="2">Uncharacterized protein</fullName>
    </submittedName>
</protein>
<keyword evidence="1" id="KW-0472">Membrane</keyword>
<accession>A0A6S7E4N2</accession>
<keyword evidence="1" id="KW-1133">Transmembrane helix</keyword>
<gene>
    <name evidence="2" type="ORF">LMG26858_03948</name>
</gene>
<feature type="transmembrane region" description="Helical" evidence="1">
    <location>
        <begin position="100"/>
        <end position="119"/>
    </location>
</feature>
<dbReference type="RefSeq" id="WP_175208729.1">
    <property type="nucleotide sequence ID" value="NZ_CADILG010000032.1"/>
</dbReference>
<sequence length="404" mass="44572">MAQHSARIIEGTLDQVRLAVPVARRDASLRLGGETVIAAGLEPEHLNLLQRLHHQGMPLRMGVMDGAEGVPVFSWAVPARGQPIPPRGYQTQKKRGWREAAIGGAAGVACLWLAWLLGIDSLTRVFLMVFSLVAALVGLVVAGSALHGLWHNHRHRPLILASEAQFDPKQRPAGGDAGPPQAIPRLRALTAQDEGDPPIARVQGHLAGLTHEMHHVHKGPNFAIYRFTVDRASYAMIALENFGDALPFLAEDDRVEMAVPAGPAQPEHRAVYALRNLEDGRCYMCHRFFGGAPGKDTPVRVGMGQRARMLKQIGGLLLAAWLFVVGLHFYTGSDDASSRDFPEFAIFMLALFCVVWLVFALPLLWLDTRWRMGKPTRRQRFTQRIYAILNLGTPYAPSQRVEDV</sequence>
<keyword evidence="1" id="KW-0812">Transmembrane</keyword>
<feature type="transmembrane region" description="Helical" evidence="1">
    <location>
        <begin position="344"/>
        <end position="366"/>
    </location>
</feature>
<evidence type="ECO:0000256" key="1">
    <source>
        <dbReference type="SAM" id="Phobius"/>
    </source>
</evidence>
<feature type="transmembrane region" description="Helical" evidence="1">
    <location>
        <begin position="313"/>
        <end position="332"/>
    </location>
</feature>
<name>A0A6S7E4N2_9BURK</name>
<organism evidence="2 3">
    <name type="scientific">Achromobacter anxifer</name>
    <dbReference type="NCBI Taxonomy" id="1287737"/>
    <lineage>
        <taxon>Bacteria</taxon>
        <taxon>Pseudomonadati</taxon>
        <taxon>Pseudomonadota</taxon>
        <taxon>Betaproteobacteria</taxon>
        <taxon>Burkholderiales</taxon>
        <taxon>Alcaligenaceae</taxon>
        <taxon>Achromobacter</taxon>
    </lineage>
</organism>
<evidence type="ECO:0000313" key="2">
    <source>
        <dbReference type="EMBL" id="CAB3895369.1"/>
    </source>
</evidence>
<evidence type="ECO:0000313" key="3">
    <source>
        <dbReference type="Proteomes" id="UP000494117"/>
    </source>
</evidence>
<keyword evidence="3" id="KW-1185">Reference proteome</keyword>
<dbReference type="Proteomes" id="UP000494117">
    <property type="component" value="Unassembled WGS sequence"/>
</dbReference>
<feature type="transmembrane region" description="Helical" evidence="1">
    <location>
        <begin position="125"/>
        <end position="150"/>
    </location>
</feature>
<proteinExistence type="predicted"/>
<dbReference type="AlphaFoldDB" id="A0A6S7E4N2"/>